<keyword evidence="2" id="KW-0547">Nucleotide-binding</keyword>
<keyword evidence="3" id="KW-0975">Bacterial flagellum</keyword>
<dbReference type="Gene3D" id="2.30.110.10">
    <property type="entry name" value="Electron Transport, Fmn-binding Protein, Chain A"/>
    <property type="match status" value="1"/>
</dbReference>
<keyword evidence="1" id="KW-0973">c-di-GMP</keyword>
<accession>A0ABV8X4W8</accession>
<dbReference type="InterPro" id="IPR009926">
    <property type="entry name" value="T3SS_YcgR_PilZN"/>
</dbReference>
<dbReference type="Proteomes" id="UP001595817">
    <property type="component" value="Unassembled WGS sequence"/>
</dbReference>
<organism evidence="6 7">
    <name type="scientific">Chungangia koreensis</name>
    <dbReference type="NCBI Taxonomy" id="752657"/>
    <lineage>
        <taxon>Bacteria</taxon>
        <taxon>Bacillati</taxon>
        <taxon>Bacillota</taxon>
        <taxon>Bacilli</taxon>
        <taxon>Lactobacillales</taxon>
        <taxon>Chungangia</taxon>
    </lineage>
</organism>
<proteinExistence type="predicted"/>
<evidence type="ECO:0000256" key="3">
    <source>
        <dbReference type="ARBA" id="ARBA00023143"/>
    </source>
</evidence>
<keyword evidence="6" id="KW-0969">Cilium</keyword>
<dbReference type="InterPro" id="IPR009875">
    <property type="entry name" value="PilZ_domain"/>
</dbReference>
<protein>
    <submittedName>
        <fullName evidence="6">Flagellar brake protein</fullName>
    </submittedName>
</protein>
<evidence type="ECO:0000313" key="6">
    <source>
        <dbReference type="EMBL" id="MFC4410978.1"/>
    </source>
</evidence>
<evidence type="ECO:0000259" key="4">
    <source>
        <dbReference type="Pfam" id="PF07238"/>
    </source>
</evidence>
<evidence type="ECO:0000256" key="2">
    <source>
        <dbReference type="ARBA" id="ARBA00022741"/>
    </source>
</evidence>
<dbReference type="Gene3D" id="2.40.10.220">
    <property type="entry name" value="predicted glycosyltransferase like domains"/>
    <property type="match status" value="1"/>
</dbReference>
<dbReference type="RefSeq" id="WP_378155421.1">
    <property type="nucleotide sequence ID" value="NZ_JBHSEC010000019.1"/>
</dbReference>
<sequence length="217" mass="25070">MKLKVGTTLIIETTFTETTERYKCKVVEIEEGADYFMIDYPIHISTKKTAFFLEGTQLHVNFSENTNAAYAFKTEILGRLRKNIPMIKLSYPGDEQLIKIQRREYVRVETPVDVSVNFHGDVSQFVAEDISAGGMALLLNQTVHFRENDHIELLIVLHFTNGDLKYVKATANVIRIWEKAGKQIASLQFDEIEDTDRQFIVRFCFERQLLNRKKGTV</sequence>
<evidence type="ECO:0000259" key="5">
    <source>
        <dbReference type="Pfam" id="PF12945"/>
    </source>
</evidence>
<keyword evidence="7" id="KW-1185">Reference proteome</keyword>
<evidence type="ECO:0000256" key="1">
    <source>
        <dbReference type="ARBA" id="ARBA00022636"/>
    </source>
</evidence>
<dbReference type="SUPFAM" id="SSF141371">
    <property type="entry name" value="PilZ domain-like"/>
    <property type="match status" value="2"/>
</dbReference>
<dbReference type="EMBL" id="JBHSEC010000019">
    <property type="protein sequence ID" value="MFC4410978.1"/>
    <property type="molecule type" value="Genomic_DNA"/>
</dbReference>
<dbReference type="Pfam" id="PF07238">
    <property type="entry name" value="PilZ"/>
    <property type="match status" value="1"/>
</dbReference>
<feature type="domain" description="PilZ" evidence="4">
    <location>
        <begin position="101"/>
        <end position="206"/>
    </location>
</feature>
<reference evidence="7" key="1">
    <citation type="journal article" date="2019" name="Int. J. Syst. Evol. Microbiol.">
        <title>The Global Catalogue of Microorganisms (GCM) 10K type strain sequencing project: providing services to taxonomists for standard genome sequencing and annotation.</title>
        <authorList>
            <consortium name="The Broad Institute Genomics Platform"/>
            <consortium name="The Broad Institute Genome Sequencing Center for Infectious Disease"/>
            <person name="Wu L."/>
            <person name="Ma J."/>
        </authorList>
    </citation>
    <scope>NUCLEOTIDE SEQUENCE [LARGE SCALE GENOMIC DNA]</scope>
    <source>
        <strain evidence="7">CCUG 59778</strain>
    </source>
</reference>
<evidence type="ECO:0000313" key="7">
    <source>
        <dbReference type="Proteomes" id="UP001595817"/>
    </source>
</evidence>
<dbReference type="Pfam" id="PF12945">
    <property type="entry name" value="PilZNR"/>
    <property type="match status" value="1"/>
</dbReference>
<feature type="domain" description="Type III secretion system flagellar brake protein YcgR PilZN" evidence="5">
    <location>
        <begin position="4"/>
        <end position="92"/>
    </location>
</feature>
<keyword evidence="6" id="KW-0282">Flagellum</keyword>
<gene>
    <name evidence="6" type="ORF">ACFOZY_11165</name>
</gene>
<comment type="caution">
    <text evidence="6">The sequence shown here is derived from an EMBL/GenBank/DDBJ whole genome shotgun (WGS) entry which is preliminary data.</text>
</comment>
<name>A0ABV8X4W8_9LACT</name>
<keyword evidence="6" id="KW-0966">Cell projection</keyword>
<dbReference type="InterPro" id="IPR012349">
    <property type="entry name" value="Split_barrel_FMN-bd"/>
</dbReference>